<dbReference type="HOGENOM" id="CLU_293267_0_0_1"/>
<dbReference type="EMBL" id="ACPB03005799">
    <property type="status" value="NOT_ANNOTATED_CDS"/>
    <property type="molecule type" value="Genomic_DNA"/>
</dbReference>
<accession>T1IFH4</accession>
<dbReference type="PANTHER" id="PTHR18937">
    <property type="entry name" value="STRUCTURAL MAINTENANCE OF CHROMOSOMES SMC FAMILY MEMBER"/>
    <property type="match status" value="1"/>
</dbReference>
<organism evidence="1 2">
    <name type="scientific">Rhodnius prolixus</name>
    <name type="common">Triatomid bug</name>
    <dbReference type="NCBI Taxonomy" id="13249"/>
    <lineage>
        <taxon>Eukaryota</taxon>
        <taxon>Metazoa</taxon>
        <taxon>Ecdysozoa</taxon>
        <taxon>Arthropoda</taxon>
        <taxon>Hexapoda</taxon>
        <taxon>Insecta</taxon>
        <taxon>Pterygota</taxon>
        <taxon>Neoptera</taxon>
        <taxon>Paraneoptera</taxon>
        <taxon>Hemiptera</taxon>
        <taxon>Heteroptera</taxon>
        <taxon>Panheteroptera</taxon>
        <taxon>Cimicomorpha</taxon>
        <taxon>Reduviidae</taxon>
        <taxon>Triatominae</taxon>
        <taxon>Rhodnius</taxon>
    </lineage>
</organism>
<keyword evidence="2" id="KW-1185">Reference proteome</keyword>
<dbReference type="EnsemblMetazoa" id="RPRC015043-RA">
    <property type="protein sequence ID" value="RPRC015043-PA"/>
    <property type="gene ID" value="RPRC015043"/>
</dbReference>
<proteinExistence type="predicted"/>
<protein>
    <submittedName>
        <fullName evidence="1">Uncharacterized protein</fullName>
    </submittedName>
</protein>
<reference evidence="1" key="1">
    <citation type="submission" date="2015-05" db="UniProtKB">
        <authorList>
            <consortium name="EnsemblMetazoa"/>
        </authorList>
    </citation>
    <scope>IDENTIFICATION</scope>
</reference>
<dbReference type="VEuPathDB" id="VectorBase:RPRC015043"/>
<dbReference type="Proteomes" id="UP000015103">
    <property type="component" value="Unassembled WGS sequence"/>
</dbReference>
<dbReference type="AlphaFoldDB" id="T1IFH4"/>
<dbReference type="InParanoid" id="T1IFH4"/>
<evidence type="ECO:0000313" key="2">
    <source>
        <dbReference type="Proteomes" id="UP000015103"/>
    </source>
</evidence>
<name>T1IFH4_RHOPR</name>
<sequence>MAASDVIEVRNELRLLANDINSFELELEDSYAPPSLNQLPAGVFLRPPKVNTTIIIKKLHELQDDVTKLTQDLTSNDENVDAIKIRISALEQELENLKRLYDNENREVKQTLAKFQSSFSEMLGNYTRVLAQNQIREQQLAKVKLELDYIEFIEAIKHKYYQLAAVKFIAIKNESKATELIRKVYRQLDNVDCLLNFADNLNNMNKTLLVYRTLSQILYSFDLIGFCKLFKIRMKLYYDIKGNKVSDDSLKAAKKLLWYIDEQMEVQSYFLTILYRQDLIVKIKLQNSLYMPASYVYSVSNRYIDLLEYRRSGRRTAVLSCYSIALVRSLEGTSPATSSGILETLGVSQIYNELRGKEDQLIMSAAILILITLSQLMLTSSASILTEVINDVTLLKNELNTFMAQDGNTTEISASGEFVRPPKVDTTIIKNKLHELQNDVTKLAEAILNKNQNVDDIKNRISTIEKQIEDLSKLYDDKDREITQTLEKFQKILTDLLAKYNNVQYEEFLEAIKNRYYQLAAVKLAAMKDETSAINWIQRVYDEIGDLPPMLELADHVNDMEIKVLIYETIVHSYSFQHCLNCNVLLTCNKFWKLLASNVFTGELKERFTSTYSFFYSEIVRKNHVGFCWRPSVKKNPEFVKNLVERHCLSRKQRGSKPGIQDYSGYKYCCHDQKVTGYPKISCIALAISGSEAVFISNLAETRNNILKAEDQLIMSAAILILITLSQLMLTPSASILTEVINDVTLLKNELNTFMAQDGNTTARSASGQFVRPRKVVDTTIIKNKLHELQNNVTKLAEAISNKNQNVDDIKNTIFSLEKQIEDLNKLFDNKDRETTQTLAKFQNILSDLLAKYKHREQEIAKLQYEEFLAAIKHKYYQFAAVKFVSMKNETSAINLVRSVFEELGDLLPMLEFADHVNDLKRKLLIYRTIVYSIKSNTSAHCYDCNVLLIYRKVMDIYRSKVITAGELEQIFLQTIMYIISRPSCWAIGYRYSMKKNPEWIKFVVKLFCSSNDKLGPGIQDYSGYCYPIDSIYGILQ</sequence>
<evidence type="ECO:0000313" key="1">
    <source>
        <dbReference type="EnsemblMetazoa" id="RPRC015043-PA"/>
    </source>
</evidence>